<name>A0A9P7UZ51_9AGAR</name>
<proteinExistence type="predicted"/>
<organism evidence="2 3">
    <name type="scientific">Marasmius oreades</name>
    <name type="common">fairy-ring Marasmius</name>
    <dbReference type="NCBI Taxonomy" id="181124"/>
    <lineage>
        <taxon>Eukaryota</taxon>
        <taxon>Fungi</taxon>
        <taxon>Dikarya</taxon>
        <taxon>Basidiomycota</taxon>
        <taxon>Agaricomycotina</taxon>
        <taxon>Agaricomycetes</taxon>
        <taxon>Agaricomycetidae</taxon>
        <taxon>Agaricales</taxon>
        <taxon>Marasmiineae</taxon>
        <taxon>Marasmiaceae</taxon>
        <taxon>Marasmius</taxon>
    </lineage>
</organism>
<evidence type="ECO:0000313" key="3">
    <source>
        <dbReference type="Proteomes" id="UP001049176"/>
    </source>
</evidence>
<dbReference type="KEGG" id="more:E1B28_004642"/>
<dbReference type="OrthoDB" id="613763at2759"/>
<feature type="domain" description="F-box" evidence="1">
    <location>
        <begin position="1"/>
        <end position="45"/>
    </location>
</feature>
<keyword evidence="3" id="KW-1185">Reference proteome</keyword>
<dbReference type="EMBL" id="CM032182">
    <property type="protein sequence ID" value="KAG7097276.1"/>
    <property type="molecule type" value="Genomic_DNA"/>
</dbReference>
<dbReference type="Proteomes" id="UP001049176">
    <property type="component" value="Chromosome 2"/>
</dbReference>
<dbReference type="InterPro" id="IPR001810">
    <property type="entry name" value="F-box_dom"/>
</dbReference>
<gene>
    <name evidence="2" type="ORF">E1B28_004642</name>
</gene>
<protein>
    <recommendedName>
        <fullName evidence="1">F-box domain-containing protein</fullName>
    </recommendedName>
</protein>
<evidence type="ECO:0000313" key="2">
    <source>
        <dbReference type="EMBL" id="KAG7097276.1"/>
    </source>
</evidence>
<dbReference type="AlphaFoldDB" id="A0A9P7UZ51"/>
<accession>A0A9P7UZ51</accession>
<sequence>MSLQSLPQELLDNVSQFLHPQDLARLLRTCSQCLYPAHRALYRHLSISSASHNLTALVTIVKKPHLARHVKSFSIELDSGATVLRSYYRSLSFALGLMTGLGSLRLAIDPDSSWVLAGVHPASLTRFSSSFPLDHHVTEFLQGTPALIELELDSPHVFHTYPFSSSLQILPNLEQFSGSCEAAEAIVPGRPVHSVQLSTGDVDENVVDQLALSSTNIVILMATSSLPAPRLLRLLSRRMQHLVYLRMMTTYTLNDVPNGDVNFYESVGEALSDLPDLQAFELCGMHWGSLKKHEKDDHEKPVWQAQPLNVSEFSVDESFDTEIYSDLFLGL</sequence>
<evidence type="ECO:0000259" key="1">
    <source>
        <dbReference type="PROSITE" id="PS50181"/>
    </source>
</evidence>
<dbReference type="SUPFAM" id="SSF81383">
    <property type="entry name" value="F-box domain"/>
    <property type="match status" value="1"/>
</dbReference>
<dbReference type="CDD" id="cd09917">
    <property type="entry name" value="F-box_SF"/>
    <property type="match status" value="1"/>
</dbReference>
<reference evidence="2" key="1">
    <citation type="journal article" date="2021" name="Genome Biol. Evol.">
        <title>The assembled and annotated genome of the fairy-ring fungus Marasmius oreades.</title>
        <authorList>
            <person name="Hiltunen M."/>
            <person name="Ament-Velasquez S.L."/>
            <person name="Johannesson H."/>
        </authorList>
    </citation>
    <scope>NUCLEOTIDE SEQUENCE</scope>
    <source>
        <strain evidence="2">03SP1</strain>
    </source>
</reference>
<comment type="caution">
    <text evidence="2">The sequence shown here is derived from an EMBL/GenBank/DDBJ whole genome shotgun (WGS) entry which is preliminary data.</text>
</comment>
<dbReference type="PROSITE" id="PS50181">
    <property type="entry name" value="FBOX"/>
    <property type="match status" value="1"/>
</dbReference>
<dbReference type="InterPro" id="IPR036047">
    <property type="entry name" value="F-box-like_dom_sf"/>
</dbReference>
<dbReference type="RefSeq" id="XP_043013746.1">
    <property type="nucleotide sequence ID" value="XM_043149142.1"/>
</dbReference>
<dbReference type="GeneID" id="66073718"/>